<keyword evidence="3 6" id="KW-0533">Nickel</keyword>
<dbReference type="Gene3D" id="1.10.645.10">
    <property type="entry name" value="Cytochrome-c3 Hydrogenase, chain B"/>
    <property type="match status" value="1"/>
</dbReference>
<dbReference type="Pfam" id="PF00374">
    <property type="entry name" value="NiFeSe_Hases"/>
    <property type="match status" value="2"/>
</dbReference>
<comment type="caution">
    <text evidence="8">The sequence shown here is derived from an EMBL/GenBank/DDBJ whole genome shotgun (WGS) entry which is preliminary data.</text>
</comment>
<organism evidence="8 9">
    <name type="scientific">Candidatus Thermofonsia Clade 1 bacterium</name>
    <dbReference type="NCBI Taxonomy" id="2364210"/>
    <lineage>
        <taxon>Bacteria</taxon>
        <taxon>Bacillati</taxon>
        <taxon>Chloroflexota</taxon>
        <taxon>Candidatus Thermofontia</taxon>
        <taxon>Candidatus Thermofonsia Clade 1</taxon>
    </lineage>
</organism>
<dbReference type="InterPro" id="IPR001501">
    <property type="entry name" value="Ni-dep_hyd_lsu"/>
</dbReference>
<proteinExistence type="inferred from homology"/>
<sequence>MRREISINPVTRIEGHGKITIYLAEDGSVADAKFHVTQLRGFEKFAEGRPFHEMPSLMARICGICPVSHLIASAKACDALLGVRIPPTAAALRRVMNLAQLAQSHALSFFYLSAPDLLLGMDSDPSQRNLFGMLAANPQLARDGVTLRQVGQRIIELLGGKRIHPSWLVPGGVTEPLSAEKRDQILAMLPNAIAITQQAIHWFKSILPRFSEEIKVFANFPTLHMGTVDRRGNLETYDGYLRIVDADGNIVEDRMTPEDYLELIEEAAEPHSFLKSPYYKPRGYLDGMLRVGPLSRLLVADQISTPLANAELQEFRQIPERQSSFYYHLARLIEILYAWEEIQRVLNTPDILSEHVRAYAEPNAFEGIGISEAPRGTLMHHYKIDKNGLITYVNLIIATGHNNLAMNAGVKQVAQRFVHGERLTEGMLNRVEAVIRTFDPCLSCSTHAIGQMPLHIQLIGPNGAVLDEIAR</sequence>
<dbReference type="AlphaFoldDB" id="A0A2M8Q088"/>
<keyword evidence="6" id="KW-0408">Iron</keyword>
<feature type="binding site" evidence="6">
    <location>
        <position position="62"/>
    </location>
    <ligand>
        <name>Mg(2+)</name>
        <dbReference type="ChEBI" id="CHEBI:18420"/>
    </ligand>
</feature>
<reference evidence="9 10" key="1">
    <citation type="submission" date="2017-11" db="EMBL/GenBank/DDBJ databases">
        <title>Evolution of Phototrophy in the Chloroflexi Phylum Driven by Horizontal Gene Transfer.</title>
        <authorList>
            <person name="Ward L.M."/>
            <person name="Hemp J."/>
            <person name="Shih P.M."/>
            <person name="Mcglynn S.E."/>
            <person name="Fischer W."/>
        </authorList>
    </citation>
    <scope>NUCLEOTIDE SEQUENCE [LARGE SCALE GENOMIC DNA]</scope>
    <source>
        <strain evidence="8">CP1_1M</strain>
        <strain evidence="7">JP3_13</strain>
    </source>
</reference>
<dbReference type="GO" id="GO:0008901">
    <property type="term" value="F:ferredoxin hydrogenase activity"/>
    <property type="evidence" value="ECO:0007669"/>
    <property type="project" value="InterPro"/>
</dbReference>
<dbReference type="PANTHER" id="PTHR43600:SF2">
    <property type="entry name" value="F420-NON-REDUCING HYDROGENASE VHU SUBUNIT A"/>
    <property type="match status" value="1"/>
</dbReference>
<feature type="binding site" evidence="6">
    <location>
        <position position="441"/>
    </location>
    <ligand>
        <name>Ni(2+)</name>
        <dbReference type="ChEBI" id="CHEBI:49786"/>
    </ligand>
</feature>
<dbReference type="GO" id="GO:0016151">
    <property type="term" value="F:nickel cation binding"/>
    <property type="evidence" value="ECO:0007669"/>
    <property type="project" value="InterPro"/>
</dbReference>
<evidence type="ECO:0000313" key="10">
    <source>
        <dbReference type="Proteomes" id="UP000229681"/>
    </source>
</evidence>
<comment type="cofactor">
    <cofactor evidence="1 6">
        <name>Ni(2+)</name>
        <dbReference type="ChEBI" id="CHEBI:49786"/>
    </cofactor>
</comment>
<evidence type="ECO:0000256" key="3">
    <source>
        <dbReference type="ARBA" id="ARBA00022596"/>
    </source>
</evidence>
<keyword evidence="4 6" id="KW-0479">Metal-binding</keyword>
<evidence type="ECO:0000313" key="8">
    <source>
        <dbReference type="EMBL" id="PJF43210.1"/>
    </source>
</evidence>
<dbReference type="Proteomes" id="UP000228947">
    <property type="component" value="Unassembled WGS sequence"/>
</dbReference>
<feature type="binding site" evidence="6">
    <location>
        <position position="395"/>
    </location>
    <ligand>
        <name>Mg(2+)</name>
        <dbReference type="ChEBI" id="CHEBI:18420"/>
    </ligand>
</feature>
<dbReference type="InterPro" id="IPR029014">
    <property type="entry name" value="NiFe-Hase_large"/>
</dbReference>
<evidence type="ECO:0000256" key="4">
    <source>
        <dbReference type="ARBA" id="ARBA00022723"/>
    </source>
</evidence>
<evidence type="ECO:0000256" key="1">
    <source>
        <dbReference type="ARBA" id="ARBA00001967"/>
    </source>
</evidence>
<dbReference type="InterPro" id="IPR018194">
    <property type="entry name" value="Ni-dep_hyd_lsu_Ni_BS"/>
</dbReference>
<accession>A0A2M8PD82</accession>
<dbReference type="Proteomes" id="UP000229681">
    <property type="component" value="Unassembled WGS sequence"/>
</dbReference>
<dbReference type="SUPFAM" id="SSF56762">
    <property type="entry name" value="HydB/Nqo4-like"/>
    <property type="match status" value="1"/>
</dbReference>
<evidence type="ECO:0000256" key="5">
    <source>
        <dbReference type="ARBA" id="ARBA00023002"/>
    </source>
</evidence>
<feature type="binding site" evidence="6">
    <location>
        <position position="65"/>
    </location>
    <ligand>
        <name>Fe cation</name>
        <dbReference type="ChEBI" id="CHEBI:24875"/>
    </ligand>
</feature>
<evidence type="ECO:0000313" key="7">
    <source>
        <dbReference type="EMBL" id="PJF35507.1"/>
    </source>
</evidence>
<keyword evidence="5" id="KW-0560">Oxidoreductase</keyword>
<protein>
    <submittedName>
        <fullName evidence="8">Ni/Fe hydrogenase subunit alpha</fullName>
    </submittedName>
</protein>
<evidence type="ECO:0000313" key="9">
    <source>
        <dbReference type="Proteomes" id="UP000228947"/>
    </source>
</evidence>
<feature type="binding site" evidence="6">
    <location>
        <position position="43"/>
    </location>
    <ligand>
        <name>Mg(2+)</name>
        <dbReference type="ChEBI" id="CHEBI:18420"/>
    </ligand>
</feature>
<evidence type="ECO:0000256" key="6">
    <source>
        <dbReference type="PIRSR" id="PIRSR601501-1"/>
    </source>
</evidence>
<dbReference type="PANTHER" id="PTHR43600">
    <property type="entry name" value="COENZYME F420 HYDROGENASE, SUBUNIT ALPHA"/>
    <property type="match status" value="1"/>
</dbReference>
<gene>
    <name evidence="7" type="ORF">CUN49_10205</name>
    <name evidence="8" type="ORF">CUN50_01335</name>
</gene>
<evidence type="ECO:0000256" key="2">
    <source>
        <dbReference type="ARBA" id="ARBA00009292"/>
    </source>
</evidence>
<feature type="binding site" evidence="6">
    <location>
        <position position="447"/>
    </location>
    <ligand>
        <name>Mg(2+)</name>
        <dbReference type="ChEBI" id="CHEBI:18420"/>
    </ligand>
</feature>
<dbReference type="PROSITE" id="PS00508">
    <property type="entry name" value="NI_HGENASE_L_2"/>
    <property type="match status" value="1"/>
</dbReference>
<feature type="binding site" evidence="6">
    <location>
        <position position="65"/>
    </location>
    <ligand>
        <name>Ni(2+)</name>
        <dbReference type="ChEBI" id="CHEBI:49786"/>
    </ligand>
</feature>
<feature type="binding site" evidence="6">
    <location>
        <position position="444"/>
    </location>
    <ligand>
        <name>Fe cation</name>
        <dbReference type="ChEBI" id="CHEBI:24875"/>
    </ligand>
</feature>
<dbReference type="EMBL" id="PGTM01000146">
    <property type="protein sequence ID" value="PJF35507.1"/>
    <property type="molecule type" value="Genomic_DNA"/>
</dbReference>
<accession>A0A2M8Q088</accession>
<name>A0A2M8Q088_9CHLR</name>
<comment type="cofactor">
    <cofactor evidence="6">
        <name>Fe cation</name>
        <dbReference type="ChEBI" id="CHEBI:24875"/>
    </cofactor>
</comment>
<comment type="similarity">
    <text evidence="2">Belongs to the [NiFe]/[NiFeSe] hydrogenase large subunit family.</text>
</comment>
<keyword evidence="6" id="KW-0460">Magnesium</keyword>
<dbReference type="EMBL" id="PGTL01000003">
    <property type="protein sequence ID" value="PJF43210.1"/>
    <property type="molecule type" value="Genomic_DNA"/>
</dbReference>